<feature type="transmembrane region" description="Helical" evidence="8">
    <location>
        <begin position="150"/>
        <end position="167"/>
    </location>
</feature>
<dbReference type="RefSeq" id="WP_026800375.1">
    <property type="nucleotide sequence ID" value="NZ_AULI01000008.1"/>
</dbReference>
<keyword evidence="6 8" id="KW-1133">Transmembrane helix</keyword>
<reference evidence="9 10" key="1">
    <citation type="submission" date="2013-08" db="EMBL/GenBank/DDBJ databases">
        <authorList>
            <person name="Huang J."/>
            <person name="Wang G."/>
        </authorList>
    </citation>
    <scope>NUCLEOTIDE SEQUENCE [LARGE SCALE GENOMIC DNA]</scope>
    <source>
        <strain evidence="9 10">JSM 076056</strain>
    </source>
</reference>
<keyword evidence="5 8" id="KW-0812">Transmembrane</keyword>
<dbReference type="AlphaFoldDB" id="A0A0A5GMU7"/>
<keyword evidence="3" id="KW-0813">Transport</keyword>
<comment type="caution">
    <text evidence="9">The sequence shown here is derived from an EMBL/GenBank/DDBJ whole genome shotgun (WGS) entry which is preliminary data.</text>
</comment>
<dbReference type="eggNOG" id="COG3949">
    <property type="taxonomic scope" value="Bacteria"/>
</dbReference>
<accession>A0A0A5GMU7</accession>
<evidence type="ECO:0000313" key="9">
    <source>
        <dbReference type="EMBL" id="KGX92528.1"/>
    </source>
</evidence>
<dbReference type="Proteomes" id="UP000030528">
    <property type="component" value="Unassembled WGS sequence"/>
</dbReference>
<dbReference type="GO" id="GO:0016020">
    <property type="term" value="C:membrane"/>
    <property type="evidence" value="ECO:0007669"/>
    <property type="project" value="UniProtKB-SubCell"/>
</dbReference>
<organism evidence="9 10">
    <name type="scientific">Pontibacillus halophilus JSM 076056 = DSM 19796</name>
    <dbReference type="NCBI Taxonomy" id="1385510"/>
    <lineage>
        <taxon>Bacteria</taxon>
        <taxon>Bacillati</taxon>
        <taxon>Bacillota</taxon>
        <taxon>Bacilli</taxon>
        <taxon>Bacillales</taxon>
        <taxon>Bacillaceae</taxon>
        <taxon>Pontibacillus</taxon>
    </lineage>
</organism>
<sequence>MNGNSNRLLSTTQVSVGIASTMLGVGMITLPREVLSASKAASGWVSVLIVGCLVVFISLAFVHLNNRYPDRTYFQYSDVIVGKFIAWWLTLFATFYYTVFAAYEVRAMAELIRMFILDRTPIQVTIIIFIASAIYLIMGGAYAIFRLTELYFPFILLFIIIIIALSSSKFEINHIRPFFEGATPIIKGMTGTVISFIGFEVILFLQSMMKNPGEARKAVFIGVVVPTLIYAVIVLAVAGIMGVGETITLVFPLMELAKSIELQDFFFERFETFFIPLWILVIFTTFVVSLYVASLGLKKLFRIPSGKAIYLLIPICYLMAMTPKNINQVFQVGDLIFYLMVGTMVFMPLLLLVVSFVRGHKG</sequence>
<evidence type="ECO:0000256" key="8">
    <source>
        <dbReference type="SAM" id="Phobius"/>
    </source>
</evidence>
<dbReference type="InterPro" id="IPR004761">
    <property type="entry name" value="Spore_GerAB"/>
</dbReference>
<feature type="transmembrane region" description="Helical" evidence="8">
    <location>
        <begin position="124"/>
        <end position="144"/>
    </location>
</feature>
<proteinExistence type="inferred from homology"/>
<dbReference type="GO" id="GO:0009847">
    <property type="term" value="P:spore germination"/>
    <property type="evidence" value="ECO:0007669"/>
    <property type="project" value="InterPro"/>
</dbReference>
<keyword evidence="7 8" id="KW-0472">Membrane</keyword>
<evidence type="ECO:0000256" key="7">
    <source>
        <dbReference type="ARBA" id="ARBA00023136"/>
    </source>
</evidence>
<evidence type="ECO:0000256" key="4">
    <source>
        <dbReference type="ARBA" id="ARBA00022544"/>
    </source>
</evidence>
<evidence type="ECO:0000256" key="2">
    <source>
        <dbReference type="ARBA" id="ARBA00007998"/>
    </source>
</evidence>
<feature type="transmembrane region" description="Helical" evidence="8">
    <location>
        <begin position="305"/>
        <end position="323"/>
    </location>
</feature>
<comment type="similarity">
    <text evidence="2">Belongs to the amino acid-polyamine-organocation (APC) superfamily. Spore germination protein (SGP) (TC 2.A.3.9) family.</text>
</comment>
<dbReference type="PANTHER" id="PTHR34975">
    <property type="entry name" value="SPORE GERMINATION PROTEIN A2"/>
    <property type="match status" value="1"/>
</dbReference>
<feature type="transmembrane region" description="Helical" evidence="8">
    <location>
        <begin position="273"/>
        <end position="293"/>
    </location>
</feature>
<evidence type="ECO:0000313" key="10">
    <source>
        <dbReference type="Proteomes" id="UP000030528"/>
    </source>
</evidence>
<keyword evidence="4" id="KW-0309">Germination</keyword>
<evidence type="ECO:0000256" key="1">
    <source>
        <dbReference type="ARBA" id="ARBA00004141"/>
    </source>
</evidence>
<evidence type="ECO:0000256" key="3">
    <source>
        <dbReference type="ARBA" id="ARBA00022448"/>
    </source>
</evidence>
<dbReference type="PANTHER" id="PTHR34975:SF2">
    <property type="entry name" value="SPORE GERMINATION PROTEIN A2"/>
    <property type="match status" value="1"/>
</dbReference>
<feature type="transmembrane region" description="Helical" evidence="8">
    <location>
        <begin position="335"/>
        <end position="357"/>
    </location>
</feature>
<evidence type="ECO:0000256" key="5">
    <source>
        <dbReference type="ARBA" id="ARBA00022692"/>
    </source>
</evidence>
<keyword evidence="10" id="KW-1185">Reference proteome</keyword>
<feature type="transmembrane region" description="Helical" evidence="8">
    <location>
        <begin position="84"/>
        <end position="103"/>
    </location>
</feature>
<dbReference type="EMBL" id="AVPE01000006">
    <property type="protein sequence ID" value="KGX92528.1"/>
    <property type="molecule type" value="Genomic_DNA"/>
</dbReference>
<dbReference type="NCBIfam" id="TIGR00912">
    <property type="entry name" value="2A0309"/>
    <property type="match status" value="1"/>
</dbReference>
<dbReference type="Gene3D" id="1.20.1740.10">
    <property type="entry name" value="Amino acid/polyamine transporter I"/>
    <property type="match status" value="1"/>
</dbReference>
<gene>
    <name evidence="9" type="ORF">N781_17235</name>
</gene>
<comment type="subcellular location">
    <subcellularLocation>
        <location evidence="1">Membrane</location>
        <topology evidence="1">Multi-pass membrane protein</topology>
    </subcellularLocation>
</comment>
<feature type="transmembrane region" description="Helical" evidence="8">
    <location>
        <begin position="218"/>
        <end position="244"/>
    </location>
</feature>
<dbReference type="Pfam" id="PF03845">
    <property type="entry name" value="Spore_permease"/>
    <property type="match status" value="1"/>
</dbReference>
<dbReference type="OrthoDB" id="2716906at2"/>
<evidence type="ECO:0008006" key="11">
    <source>
        <dbReference type="Google" id="ProtNLM"/>
    </source>
</evidence>
<feature type="transmembrane region" description="Helical" evidence="8">
    <location>
        <begin position="12"/>
        <end position="30"/>
    </location>
</feature>
<protein>
    <recommendedName>
        <fullName evidence="11">Spore germination protein</fullName>
    </recommendedName>
</protein>
<name>A0A0A5GMU7_9BACI</name>
<feature type="transmembrane region" description="Helical" evidence="8">
    <location>
        <begin position="42"/>
        <end position="64"/>
    </location>
</feature>
<dbReference type="STRING" id="1385510.GCA_000425205_01989"/>
<evidence type="ECO:0000256" key="6">
    <source>
        <dbReference type="ARBA" id="ARBA00022989"/>
    </source>
</evidence>